<comment type="caution">
    <text evidence="1">The sequence shown here is derived from an EMBL/GenBank/DDBJ whole genome shotgun (WGS) entry which is preliminary data.</text>
</comment>
<dbReference type="Gene3D" id="2.170.120.30">
    <property type="match status" value="2"/>
</dbReference>
<keyword evidence="2" id="KW-1185">Reference proteome</keyword>
<dbReference type="InterPro" id="IPR053154">
    <property type="entry name" value="c-di-AMP_regulator"/>
</dbReference>
<dbReference type="Gene3D" id="2.170.120.40">
    <property type="entry name" value="YbbR-like domain"/>
    <property type="match status" value="2"/>
</dbReference>
<dbReference type="InterPro" id="IPR017868">
    <property type="entry name" value="Filamin/ABP280_repeat-like"/>
</dbReference>
<name>A0A4R3MPS5_9BACI</name>
<dbReference type="EMBL" id="SMAN01000032">
    <property type="protein sequence ID" value="TCT17241.1"/>
    <property type="molecule type" value="Genomic_DNA"/>
</dbReference>
<dbReference type="RefSeq" id="WP_132373112.1">
    <property type="nucleotide sequence ID" value="NZ_SMAN01000032.1"/>
</dbReference>
<dbReference type="PANTHER" id="PTHR37804">
    <property type="entry name" value="CDAA REGULATORY PROTEIN CDAR"/>
    <property type="match status" value="1"/>
</dbReference>
<reference evidence="1 2" key="1">
    <citation type="submission" date="2019-03" db="EMBL/GenBank/DDBJ databases">
        <title>Genomic Encyclopedia of Type Strains, Phase IV (KMG-IV): sequencing the most valuable type-strain genomes for metagenomic binning, comparative biology and taxonomic classification.</title>
        <authorList>
            <person name="Goeker M."/>
        </authorList>
    </citation>
    <scope>NUCLEOTIDE SEQUENCE [LARGE SCALE GENOMIC DNA]</scope>
    <source>
        <strain evidence="1 2">DSM 25894</strain>
    </source>
</reference>
<dbReference type="PANTHER" id="PTHR37804:SF1">
    <property type="entry name" value="CDAA REGULATORY PROTEIN CDAR"/>
    <property type="match status" value="1"/>
</dbReference>
<proteinExistence type="predicted"/>
<dbReference type="OrthoDB" id="2960905at2"/>
<evidence type="ECO:0000313" key="1">
    <source>
        <dbReference type="EMBL" id="TCT17241.1"/>
    </source>
</evidence>
<gene>
    <name evidence="1" type="ORF">EDD68_1325</name>
</gene>
<organism evidence="1 2">
    <name type="scientific">Melghiribacillus thermohalophilus</name>
    <dbReference type="NCBI Taxonomy" id="1324956"/>
    <lineage>
        <taxon>Bacteria</taxon>
        <taxon>Bacillati</taxon>
        <taxon>Bacillota</taxon>
        <taxon>Bacilli</taxon>
        <taxon>Bacillales</taxon>
        <taxon>Bacillaceae</taxon>
        <taxon>Melghiribacillus</taxon>
    </lineage>
</organism>
<evidence type="ECO:0000313" key="2">
    <source>
        <dbReference type="Proteomes" id="UP000294650"/>
    </source>
</evidence>
<dbReference type="InterPro" id="IPR012505">
    <property type="entry name" value="YbbR"/>
</dbReference>
<sequence length="411" mass="46051">MDRWLKSPWFIRGLSLLFALLLYTSVSLDEENTSRPDGTIFPSGSNDVGTLNNVPLQVMIDEEKYVVEGVPQYVNVTMEGPTSVVTPAVRQRNFDVFVDLMELEPGEHTVPVKYRGISNKLRVYIEPEEVRVKIEERLTEEFAVDVEILNQNELDDGVILGDPVITPGTVEITGSHTEVNKVTMVKAIVDVKDVNEQIRIDNAPVKVYDEQGNELNVFVYPSTVQVVIPVDSTTREVPVTFETINELPEGLSLESIKLEPETVTLFGTEQVLQNIENVGNLEVDLSEISEDETIEFTITLPGGVIKAEPGTVKVTVDVEETRQRTFENMEIQAINVPEGREVTFLEPEDGEMEITVSGTENQIEQIEPEDFEVTIDLANYIEGEFSVPISVQGPEHIDYTLNVENARIRLE</sequence>
<dbReference type="AlphaFoldDB" id="A0A4R3MPS5"/>
<protein>
    <submittedName>
        <fullName evidence="1">YbbR domain-containing protein</fullName>
    </submittedName>
</protein>
<dbReference type="PROSITE" id="PS50194">
    <property type="entry name" value="FILAMIN_REPEAT"/>
    <property type="match status" value="1"/>
</dbReference>
<dbReference type="Pfam" id="PF07949">
    <property type="entry name" value="YbbR"/>
    <property type="match status" value="3"/>
</dbReference>
<accession>A0A4R3MPS5</accession>
<dbReference type="Proteomes" id="UP000294650">
    <property type="component" value="Unassembled WGS sequence"/>
</dbReference>